<keyword evidence="3" id="KW-1185">Reference proteome</keyword>
<dbReference type="EMBL" id="BAAAMU010000013">
    <property type="protein sequence ID" value="GAA1626787.1"/>
    <property type="molecule type" value="Genomic_DNA"/>
</dbReference>
<accession>A0ABP4QX85</accession>
<name>A0ABP4QX85_9ACTN</name>
<dbReference type="Proteomes" id="UP001500064">
    <property type="component" value="Unassembled WGS sequence"/>
</dbReference>
<feature type="compositionally biased region" description="Basic and acidic residues" evidence="1">
    <location>
        <begin position="80"/>
        <end position="93"/>
    </location>
</feature>
<comment type="caution">
    <text evidence="2">The sequence shown here is derived from an EMBL/GenBank/DDBJ whole genome shotgun (WGS) entry which is preliminary data.</text>
</comment>
<feature type="compositionally biased region" description="Basic and acidic residues" evidence="1">
    <location>
        <begin position="46"/>
        <end position="60"/>
    </location>
</feature>
<organism evidence="2 3">
    <name type="scientific">Nonomuraea maheshkhaliensis</name>
    <dbReference type="NCBI Taxonomy" id="419590"/>
    <lineage>
        <taxon>Bacteria</taxon>
        <taxon>Bacillati</taxon>
        <taxon>Actinomycetota</taxon>
        <taxon>Actinomycetes</taxon>
        <taxon>Streptosporangiales</taxon>
        <taxon>Streptosporangiaceae</taxon>
        <taxon>Nonomuraea</taxon>
    </lineage>
</organism>
<proteinExistence type="predicted"/>
<reference evidence="3" key="1">
    <citation type="journal article" date="2019" name="Int. J. Syst. Evol. Microbiol.">
        <title>The Global Catalogue of Microorganisms (GCM) 10K type strain sequencing project: providing services to taxonomists for standard genome sequencing and annotation.</title>
        <authorList>
            <consortium name="The Broad Institute Genomics Platform"/>
            <consortium name="The Broad Institute Genome Sequencing Center for Infectious Disease"/>
            <person name="Wu L."/>
            <person name="Ma J."/>
        </authorList>
    </citation>
    <scope>NUCLEOTIDE SEQUENCE [LARGE SCALE GENOMIC DNA]</scope>
    <source>
        <strain evidence="3">JCM 13929</strain>
    </source>
</reference>
<evidence type="ECO:0000313" key="3">
    <source>
        <dbReference type="Proteomes" id="UP001500064"/>
    </source>
</evidence>
<protein>
    <recommendedName>
        <fullName evidence="4">HTH domain-containing protein</fullName>
    </recommendedName>
</protein>
<evidence type="ECO:0000313" key="2">
    <source>
        <dbReference type="EMBL" id="GAA1626787.1"/>
    </source>
</evidence>
<feature type="region of interest" description="Disordered" evidence="1">
    <location>
        <begin position="34"/>
        <end position="93"/>
    </location>
</feature>
<gene>
    <name evidence="2" type="ORF">GCM10009733_024410</name>
</gene>
<evidence type="ECO:0000256" key="1">
    <source>
        <dbReference type="SAM" id="MobiDB-lite"/>
    </source>
</evidence>
<evidence type="ECO:0008006" key="4">
    <source>
        <dbReference type="Google" id="ProtNLM"/>
    </source>
</evidence>
<sequence>MIQAAGVTSDDPAPAAGVITRAILAGLLPARRPRASTRKVRSPVSRCKERLDDGRPDHSRTITGLVITLTRPTPTPPAVSRDERPIPPADRRRQQQVLALLHQDPGRSWPARDIARHLGDVTLNTMYRQLSRWASSRLIYKIGPGIYTARPIS</sequence>